<dbReference type="EC" id="2.7.1.68" evidence="1"/>
<organism evidence="5 6">
    <name type="scientific">Vitis vinifera</name>
    <name type="common">Grape</name>
    <dbReference type="NCBI Taxonomy" id="29760"/>
    <lineage>
        <taxon>Eukaryota</taxon>
        <taxon>Viridiplantae</taxon>
        <taxon>Streptophyta</taxon>
        <taxon>Embryophyta</taxon>
        <taxon>Tracheophyta</taxon>
        <taxon>Spermatophyta</taxon>
        <taxon>Magnoliopsida</taxon>
        <taxon>eudicotyledons</taxon>
        <taxon>Gunneridae</taxon>
        <taxon>Pentapetalae</taxon>
        <taxon>rosids</taxon>
        <taxon>Vitales</taxon>
        <taxon>Vitaceae</taxon>
        <taxon>Viteae</taxon>
        <taxon>Vitis</taxon>
    </lineage>
</organism>
<accession>A0ABY9C3A3</accession>
<dbReference type="InterPro" id="IPR023610">
    <property type="entry name" value="PInositol-4/5-P-5/4-kinase"/>
</dbReference>
<dbReference type="PANTHER" id="PTHR23086">
    <property type="entry name" value="PHOSPHATIDYLINOSITOL-4-PHOSPHATE 5-KINASE"/>
    <property type="match status" value="1"/>
</dbReference>
<name>A0ABY9C3A3_VITVI</name>
<reference evidence="5 6" key="1">
    <citation type="journal article" date="2023" name="Hortic Res">
        <title>The complete reference genome for grapevine (Vitis vinifera L.) genetics and breeding.</title>
        <authorList>
            <person name="Shi X."/>
            <person name="Cao S."/>
            <person name="Wang X."/>
            <person name="Huang S."/>
            <person name="Wang Y."/>
            <person name="Liu Z."/>
            <person name="Liu W."/>
            <person name="Leng X."/>
            <person name="Peng Y."/>
            <person name="Wang N."/>
            <person name="Wang Y."/>
            <person name="Ma Z."/>
            <person name="Xu X."/>
            <person name="Zhang F."/>
            <person name="Xue H."/>
            <person name="Zhong H."/>
            <person name="Wang Y."/>
            <person name="Zhang K."/>
            <person name="Velt A."/>
            <person name="Avia K."/>
            <person name="Holtgrawe D."/>
            <person name="Grimplet J."/>
            <person name="Matus J.T."/>
            <person name="Ware D."/>
            <person name="Wu X."/>
            <person name="Wang H."/>
            <person name="Liu C."/>
            <person name="Fang Y."/>
            <person name="Rustenholz C."/>
            <person name="Cheng Z."/>
            <person name="Xiao H."/>
            <person name="Zhou Y."/>
        </authorList>
    </citation>
    <scope>NUCLEOTIDE SEQUENCE [LARGE SCALE GENOMIC DNA]</scope>
    <source>
        <strain evidence="6">cv. Pinot noir / PN40024</strain>
        <tissue evidence="5">Leaf</tissue>
    </source>
</reference>
<protein>
    <recommendedName>
        <fullName evidence="1">1-phosphatidylinositol-4-phosphate 5-kinase</fullName>
        <ecNumber evidence="1">2.7.1.68</ecNumber>
    </recommendedName>
</protein>
<dbReference type="Gene3D" id="3.30.810.10">
    <property type="entry name" value="2-Layer Sandwich"/>
    <property type="match status" value="1"/>
</dbReference>
<dbReference type="EMBL" id="CP126653">
    <property type="protein sequence ID" value="WJZ89422.1"/>
    <property type="molecule type" value="Genomic_DNA"/>
</dbReference>
<keyword evidence="2 3" id="KW-0418">Kinase</keyword>
<evidence type="ECO:0000259" key="4">
    <source>
        <dbReference type="PROSITE" id="PS51455"/>
    </source>
</evidence>
<dbReference type="Pfam" id="PF01504">
    <property type="entry name" value="PIP5K"/>
    <property type="match status" value="1"/>
</dbReference>
<dbReference type="InterPro" id="IPR002498">
    <property type="entry name" value="PInositol-4-P-4/5-kinase_core"/>
</dbReference>
<dbReference type="SMART" id="SM00330">
    <property type="entry name" value="PIPKc"/>
    <property type="match status" value="1"/>
</dbReference>
<evidence type="ECO:0000256" key="2">
    <source>
        <dbReference type="ARBA" id="ARBA00022777"/>
    </source>
</evidence>
<dbReference type="InterPro" id="IPR027483">
    <property type="entry name" value="PInositol-4-P-4/5-kinase_C_sf"/>
</dbReference>
<feature type="domain" description="PIPK" evidence="4">
    <location>
        <begin position="16"/>
        <end position="330"/>
    </location>
</feature>
<dbReference type="PANTHER" id="PTHR23086:SF113">
    <property type="entry name" value="PHOSPHATIDYLINOSITOL 4-PHOSPHATE 5-KINASE 6"/>
    <property type="match status" value="1"/>
</dbReference>
<gene>
    <name evidence="5" type="ORF">VitviT2T_008643</name>
</gene>
<evidence type="ECO:0000313" key="6">
    <source>
        <dbReference type="Proteomes" id="UP001227230"/>
    </source>
</evidence>
<evidence type="ECO:0000256" key="1">
    <source>
        <dbReference type="ARBA" id="ARBA00012172"/>
    </source>
</evidence>
<evidence type="ECO:0000256" key="3">
    <source>
        <dbReference type="PROSITE-ProRule" id="PRU00781"/>
    </source>
</evidence>
<keyword evidence="3" id="KW-0547">Nucleotide-binding</keyword>
<proteinExistence type="predicted"/>
<evidence type="ECO:0000313" key="5">
    <source>
        <dbReference type="EMBL" id="WJZ89422.1"/>
    </source>
</evidence>
<dbReference type="PROSITE" id="PS51455">
    <property type="entry name" value="PIPK"/>
    <property type="match status" value="1"/>
</dbReference>
<dbReference type="Proteomes" id="UP001227230">
    <property type="component" value="Chromosome 6"/>
</dbReference>
<keyword evidence="3" id="KW-0808">Transferase</keyword>
<dbReference type="SUPFAM" id="SSF56104">
    <property type="entry name" value="SAICAR synthase-like"/>
    <property type="match status" value="1"/>
</dbReference>
<keyword evidence="3" id="KW-0067">ATP-binding</keyword>
<sequence>MMDPLPPIAKVFALVVQEERQYAINQGMSPSSSPLVFGEMPLPSANASLTNFNLKPKHDCSLYSYCGLQGHTIEKFYKLHGYPPCYKFKSKSFQSKAQVNQIASIIVEGLGASSLDSPLRISRVKLTIMDEDDESLLITLRKLFKVDPDEYMISICGNDALRELSFLGKSGSFFYLTNDDRNMIKTMKKSKVKVRFVIMGNLFYSKYAIHRRFDLKGSSHGHTTDKPKAEIYAITTLKDLDLNFIFRLQKAWFQEFCSVASQKQVDRDCDLLEQERIMDYSLLVSLHFREALGTRTLFGIRTPTGNGDPDNDGVAPRLSGVDMDKLFLNR</sequence>
<keyword evidence="6" id="KW-1185">Reference proteome</keyword>